<sequence>MSKNEGDILRKLVKSSDYQVNEFAEMLGMSRQNLNYLFNRKYIEQETKEKAAAIAGKTVSEAFYETTGSNATNDKEKETLRELVEAQKQIISYWREFQIAQLIRNEAYLSVILRRLAELQFQLDDRKKKRDLDTVLDEAERAVQEKIKELKGQLQLVVS</sequence>
<feature type="domain" description="HTH cro/C1-type" evidence="2">
    <location>
        <begin position="9"/>
        <end position="62"/>
    </location>
</feature>
<evidence type="ECO:0000256" key="1">
    <source>
        <dbReference type="SAM" id="Coils"/>
    </source>
</evidence>
<dbReference type="PROSITE" id="PS50943">
    <property type="entry name" value="HTH_CROC1"/>
    <property type="match status" value="1"/>
</dbReference>
<gene>
    <name evidence="3" type="ORF">HGH92_21555</name>
</gene>
<dbReference type="InterPro" id="IPR010982">
    <property type="entry name" value="Lambda_DNA-bd_dom_sf"/>
</dbReference>
<keyword evidence="1" id="KW-0175">Coiled coil</keyword>
<dbReference type="SUPFAM" id="SSF47413">
    <property type="entry name" value="lambda repressor-like DNA-binding domains"/>
    <property type="match status" value="1"/>
</dbReference>
<dbReference type="Gene3D" id="1.10.260.40">
    <property type="entry name" value="lambda repressor-like DNA-binding domains"/>
    <property type="match status" value="1"/>
</dbReference>
<proteinExistence type="predicted"/>
<comment type="caution">
    <text evidence="3">The sequence shown here is derived from an EMBL/GenBank/DDBJ whole genome shotgun (WGS) entry which is preliminary data.</text>
</comment>
<reference evidence="3 4" key="1">
    <citation type="submission" date="2020-04" db="EMBL/GenBank/DDBJ databases">
        <authorList>
            <person name="Yin C."/>
        </authorList>
    </citation>
    <scope>NUCLEOTIDE SEQUENCE [LARGE SCALE GENOMIC DNA]</scope>
    <source>
        <strain evidence="3 4">Ae27</strain>
    </source>
</reference>
<protein>
    <recommendedName>
        <fullName evidence="2">HTH cro/C1-type domain-containing protein</fullName>
    </recommendedName>
</protein>
<evidence type="ECO:0000313" key="3">
    <source>
        <dbReference type="EMBL" id="NLR66909.1"/>
    </source>
</evidence>
<dbReference type="RefSeq" id="WP_168872807.1">
    <property type="nucleotide sequence ID" value="NZ_JABAIA010000002.1"/>
</dbReference>
<dbReference type="EMBL" id="JABAIA010000002">
    <property type="protein sequence ID" value="NLR66909.1"/>
    <property type="molecule type" value="Genomic_DNA"/>
</dbReference>
<dbReference type="GO" id="GO:0003677">
    <property type="term" value="F:DNA binding"/>
    <property type="evidence" value="ECO:0007669"/>
    <property type="project" value="InterPro"/>
</dbReference>
<name>A0A847RIP2_9BACT</name>
<evidence type="ECO:0000259" key="2">
    <source>
        <dbReference type="PROSITE" id="PS50943"/>
    </source>
</evidence>
<accession>A0A847RIP2</accession>
<dbReference type="InterPro" id="IPR001387">
    <property type="entry name" value="Cro/C1-type_HTH"/>
</dbReference>
<organism evidence="3 4">
    <name type="scientific">Chitinophaga varians</name>
    <dbReference type="NCBI Taxonomy" id="2202339"/>
    <lineage>
        <taxon>Bacteria</taxon>
        <taxon>Pseudomonadati</taxon>
        <taxon>Bacteroidota</taxon>
        <taxon>Chitinophagia</taxon>
        <taxon>Chitinophagales</taxon>
        <taxon>Chitinophagaceae</taxon>
        <taxon>Chitinophaga</taxon>
    </lineage>
</organism>
<dbReference type="AlphaFoldDB" id="A0A847RIP2"/>
<evidence type="ECO:0000313" key="4">
    <source>
        <dbReference type="Proteomes" id="UP000570474"/>
    </source>
</evidence>
<dbReference type="Proteomes" id="UP000570474">
    <property type="component" value="Unassembled WGS sequence"/>
</dbReference>
<feature type="coiled-coil region" evidence="1">
    <location>
        <begin position="129"/>
        <end position="156"/>
    </location>
</feature>
<keyword evidence="4" id="KW-1185">Reference proteome</keyword>